<evidence type="ECO:0000256" key="1">
    <source>
        <dbReference type="SAM" id="Phobius"/>
    </source>
</evidence>
<sequence length="63" mass="6703">MKSKLSARYLVALSMVYGVVIAAMAVFDVPGMSAAAIIGAMVIGLAWAMWGLFANRRDQPGKE</sequence>
<keyword evidence="3" id="KW-1185">Reference proteome</keyword>
<protein>
    <submittedName>
        <fullName evidence="2">Putative membrane protein</fullName>
    </submittedName>
</protein>
<keyword evidence="1" id="KW-0472">Membrane</keyword>
<gene>
    <name evidence="2" type="ORF">HNR73_004005</name>
</gene>
<dbReference type="Proteomes" id="UP000548476">
    <property type="component" value="Unassembled WGS sequence"/>
</dbReference>
<dbReference type="AlphaFoldDB" id="A0A841FS53"/>
<comment type="caution">
    <text evidence="2">The sequence shown here is derived from an EMBL/GenBank/DDBJ whole genome shotgun (WGS) entry which is preliminary data.</text>
</comment>
<keyword evidence="1" id="KW-1133">Transmembrane helix</keyword>
<evidence type="ECO:0000313" key="3">
    <source>
        <dbReference type="Proteomes" id="UP000548476"/>
    </source>
</evidence>
<organism evidence="2 3">
    <name type="scientific">Phytomonospora endophytica</name>
    <dbReference type="NCBI Taxonomy" id="714109"/>
    <lineage>
        <taxon>Bacteria</taxon>
        <taxon>Bacillati</taxon>
        <taxon>Actinomycetota</taxon>
        <taxon>Actinomycetes</taxon>
        <taxon>Micromonosporales</taxon>
        <taxon>Micromonosporaceae</taxon>
        <taxon>Phytomonospora</taxon>
    </lineage>
</organism>
<accession>A0A841FS53</accession>
<feature type="transmembrane region" description="Helical" evidence="1">
    <location>
        <begin position="33"/>
        <end position="53"/>
    </location>
</feature>
<reference evidence="2 3" key="1">
    <citation type="submission" date="2020-08" db="EMBL/GenBank/DDBJ databases">
        <title>Genomic Encyclopedia of Type Strains, Phase IV (KMG-IV): sequencing the most valuable type-strain genomes for metagenomic binning, comparative biology and taxonomic classification.</title>
        <authorList>
            <person name="Goeker M."/>
        </authorList>
    </citation>
    <scope>NUCLEOTIDE SEQUENCE [LARGE SCALE GENOMIC DNA]</scope>
    <source>
        <strain evidence="2 3">YIM 65646</strain>
    </source>
</reference>
<dbReference type="RefSeq" id="WP_184788975.1">
    <property type="nucleotide sequence ID" value="NZ_BONT01000046.1"/>
</dbReference>
<proteinExistence type="predicted"/>
<name>A0A841FS53_9ACTN</name>
<feature type="transmembrane region" description="Helical" evidence="1">
    <location>
        <begin position="7"/>
        <end position="27"/>
    </location>
</feature>
<dbReference type="EMBL" id="JACHGT010000008">
    <property type="protein sequence ID" value="MBB6036137.1"/>
    <property type="molecule type" value="Genomic_DNA"/>
</dbReference>
<keyword evidence="1" id="KW-0812">Transmembrane</keyword>
<evidence type="ECO:0000313" key="2">
    <source>
        <dbReference type="EMBL" id="MBB6036137.1"/>
    </source>
</evidence>